<dbReference type="SUPFAM" id="SSF48576">
    <property type="entry name" value="Terpenoid synthases"/>
    <property type="match status" value="1"/>
</dbReference>
<proteinExistence type="predicted"/>
<accession>A0A5E4PNE0</accession>
<protein>
    <submittedName>
        <fullName evidence="1">Uncharacterized protein</fullName>
    </submittedName>
</protein>
<sequence length="69" mass="8099">MIQDEGECKLYLEKELLSPHNYMLQMPSKDIRVRFAMSFNHWMGLPKEKAQFIVESIQMLHTGSLLTTL</sequence>
<dbReference type="AlphaFoldDB" id="A0A5E4PNE0"/>
<evidence type="ECO:0000313" key="2">
    <source>
        <dbReference type="Proteomes" id="UP000324832"/>
    </source>
</evidence>
<dbReference type="InterPro" id="IPR008949">
    <property type="entry name" value="Isoprenoid_synthase_dom_sf"/>
</dbReference>
<reference evidence="1 2" key="1">
    <citation type="submission" date="2017-07" db="EMBL/GenBank/DDBJ databases">
        <authorList>
            <person name="Talla V."/>
            <person name="Backstrom N."/>
        </authorList>
    </citation>
    <scope>NUCLEOTIDE SEQUENCE [LARGE SCALE GENOMIC DNA]</scope>
</reference>
<gene>
    <name evidence="1" type="ORF">LSINAPIS_LOCUS1127</name>
</gene>
<evidence type="ECO:0000313" key="1">
    <source>
        <dbReference type="EMBL" id="VVC87548.1"/>
    </source>
</evidence>
<keyword evidence="2" id="KW-1185">Reference proteome</keyword>
<name>A0A5E4PNE0_9NEOP</name>
<dbReference type="Proteomes" id="UP000324832">
    <property type="component" value="Unassembled WGS sequence"/>
</dbReference>
<dbReference type="EMBL" id="FZQP02000134">
    <property type="protein sequence ID" value="VVC87548.1"/>
    <property type="molecule type" value="Genomic_DNA"/>
</dbReference>
<dbReference type="Gene3D" id="1.10.600.10">
    <property type="entry name" value="Farnesyl Diphosphate Synthase"/>
    <property type="match status" value="1"/>
</dbReference>
<organism evidence="1 2">
    <name type="scientific">Leptidea sinapis</name>
    <dbReference type="NCBI Taxonomy" id="189913"/>
    <lineage>
        <taxon>Eukaryota</taxon>
        <taxon>Metazoa</taxon>
        <taxon>Ecdysozoa</taxon>
        <taxon>Arthropoda</taxon>
        <taxon>Hexapoda</taxon>
        <taxon>Insecta</taxon>
        <taxon>Pterygota</taxon>
        <taxon>Neoptera</taxon>
        <taxon>Endopterygota</taxon>
        <taxon>Lepidoptera</taxon>
        <taxon>Glossata</taxon>
        <taxon>Ditrysia</taxon>
        <taxon>Papilionoidea</taxon>
        <taxon>Pieridae</taxon>
        <taxon>Dismorphiinae</taxon>
        <taxon>Leptidea</taxon>
    </lineage>
</organism>